<dbReference type="SMART" id="SM00564">
    <property type="entry name" value="PQQ"/>
    <property type="match status" value="4"/>
</dbReference>
<keyword evidence="1" id="KW-1133">Transmembrane helix</keyword>
<dbReference type="Proteomes" id="UP000287171">
    <property type="component" value="Unassembled WGS sequence"/>
</dbReference>
<dbReference type="SUPFAM" id="SSF50998">
    <property type="entry name" value="Quinoprotein alcohol dehydrogenase-like"/>
    <property type="match status" value="1"/>
</dbReference>
<dbReference type="PANTHER" id="PTHR34512">
    <property type="entry name" value="CELL SURFACE PROTEIN"/>
    <property type="match status" value="1"/>
</dbReference>
<evidence type="ECO:0000256" key="1">
    <source>
        <dbReference type="SAM" id="Phobius"/>
    </source>
</evidence>
<keyword evidence="4" id="KW-1185">Reference proteome</keyword>
<dbReference type="InterPro" id="IPR011047">
    <property type="entry name" value="Quinoprotein_ADH-like_sf"/>
</dbReference>
<sequence length="468" mass="51546">MHNDEEQDLFDDEFEIMDLEGEEGKGRVWPWSHVLQGQRFSRRLSRYLLFLTLLVAVIGLVVLGPNLAFVSRQLFAGAPTPVSTVGAVDKEQPAADVPGFSMVTTASLGDLIIVRTAPQVQNAAGRIVALSRTTGQMRWESQPTILAMGVEDGKLWVQETDNSLNGISERDGSLVWKRDLPAGSIVVGVRDGLIYVQNSRLDLAVYHIADGSLQWKAATVGRLMQFGAGMVYVVHVYSRAVSILQALHASDGKIVWQYTLPLVPQSLAMDKDIVYISGMNNLLVVVRVGTEQPLWQLQLRPGDIVAQVVAGRVYLELAGHERLDVLDGRTGAPAWNFQQTGLALVSVQQDRTYVQLPQGVAVLSTRNGQMIWSYGTSITQPEIQLHNNIVYASSIQDGVINAMDARSGQLLWHYAVFSTNNKPASQPASVVRIEDSVLYLVVKNNLSLRALSIPQTAQLWQTPLTYHE</sequence>
<dbReference type="InterPro" id="IPR018391">
    <property type="entry name" value="PQQ_b-propeller_rpt"/>
</dbReference>
<accession>A0A402B7J9</accession>
<protein>
    <recommendedName>
        <fullName evidence="2">Pyrrolo-quinoline quinone repeat domain-containing protein</fullName>
    </recommendedName>
</protein>
<dbReference type="RefSeq" id="WP_126627658.1">
    <property type="nucleotide sequence ID" value="NZ_BIFT01000001.1"/>
</dbReference>
<dbReference type="Pfam" id="PF13360">
    <property type="entry name" value="PQQ_2"/>
    <property type="match status" value="2"/>
</dbReference>
<feature type="domain" description="Pyrrolo-quinoline quinone repeat" evidence="2">
    <location>
        <begin position="243"/>
        <end position="424"/>
    </location>
</feature>
<dbReference type="EMBL" id="BIFT01000001">
    <property type="protein sequence ID" value="GCE27292.1"/>
    <property type="molecule type" value="Genomic_DNA"/>
</dbReference>
<organism evidence="3 4">
    <name type="scientific">Dictyobacter alpinus</name>
    <dbReference type="NCBI Taxonomy" id="2014873"/>
    <lineage>
        <taxon>Bacteria</taxon>
        <taxon>Bacillati</taxon>
        <taxon>Chloroflexota</taxon>
        <taxon>Ktedonobacteria</taxon>
        <taxon>Ktedonobacterales</taxon>
        <taxon>Dictyobacteraceae</taxon>
        <taxon>Dictyobacter</taxon>
    </lineage>
</organism>
<name>A0A402B7J9_9CHLR</name>
<dbReference type="InterPro" id="IPR015943">
    <property type="entry name" value="WD40/YVTN_repeat-like_dom_sf"/>
</dbReference>
<dbReference type="AlphaFoldDB" id="A0A402B7J9"/>
<dbReference type="OrthoDB" id="138237at2"/>
<reference evidence="4" key="1">
    <citation type="submission" date="2018-12" db="EMBL/GenBank/DDBJ databases">
        <title>Tengunoibacter tsumagoiensis gen. nov., sp. nov., Dictyobacter kobayashii sp. nov., D. alpinus sp. nov., and D. joshuensis sp. nov. and description of Dictyobacteraceae fam. nov. within the order Ktedonobacterales isolated from Tengu-no-mugimeshi.</title>
        <authorList>
            <person name="Wang C.M."/>
            <person name="Zheng Y."/>
            <person name="Sakai Y."/>
            <person name="Toyoda A."/>
            <person name="Minakuchi Y."/>
            <person name="Abe K."/>
            <person name="Yokota A."/>
            <person name="Yabe S."/>
        </authorList>
    </citation>
    <scope>NUCLEOTIDE SEQUENCE [LARGE SCALE GENOMIC DNA]</scope>
    <source>
        <strain evidence="4">Uno16</strain>
    </source>
</reference>
<evidence type="ECO:0000313" key="4">
    <source>
        <dbReference type="Proteomes" id="UP000287171"/>
    </source>
</evidence>
<proteinExistence type="predicted"/>
<feature type="transmembrane region" description="Helical" evidence="1">
    <location>
        <begin position="47"/>
        <end position="69"/>
    </location>
</feature>
<dbReference type="Gene3D" id="2.130.10.10">
    <property type="entry name" value="YVTN repeat-like/Quinoprotein amine dehydrogenase"/>
    <property type="match status" value="2"/>
</dbReference>
<dbReference type="InterPro" id="IPR002372">
    <property type="entry name" value="PQQ_rpt_dom"/>
</dbReference>
<feature type="domain" description="Pyrrolo-quinoline quinone repeat" evidence="2">
    <location>
        <begin position="112"/>
        <end position="218"/>
    </location>
</feature>
<dbReference type="PANTHER" id="PTHR34512:SF30">
    <property type="entry name" value="OUTER MEMBRANE PROTEIN ASSEMBLY FACTOR BAMB"/>
    <property type="match status" value="1"/>
</dbReference>
<evidence type="ECO:0000259" key="2">
    <source>
        <dbReference type="Pfam" id="PF13360"/>
    </source>
</evidence>
<keyword evidence="1" id="KW-0472">Membrane</keyword>
<evidence type="ECO:0000313" key="3">
    <source>
        <dbReference type="EMBL" id="GCE27292.1"/>
    </source>
</evidence>
<gene>
    <name evidence="3" type="ORF">KDA_27760</name>
</gene>
<comment type="caution">
    <text evidence="3">The sequence shown here is derived from an EMBL/GenBank/DDBJ whole genome shotgun (WGS) entry which is preliminary data.</text>
</comment>
<keyword evidence="1" id="KW-0812">Transmembrane</keyword>